<keyword evidence="2" id="KW-1185">Reference proteome</keyword>
<dbReference type="Proteomes" id="UP001501523">
    <property type="component" value="Unassembled WGS sequence"/>
</dbReference>
<protein>
    <submittedName>
        <fullName evidence="1">Uncharacterized protein</fullName>
    </submittedName>
</protein>
<organism evidence="1 2">
    <name type="scientific">Dokdonella soli</name>
    <dbReference type="NCBI Taxonomy" id="529810"/>
    <lineage>
        <taxon>Bacteria</taxon>
        <taxon>Pseudomonadati</taxon>
        <taxon>Pseudomonadota</taxon>
        <taxon>Gammaproteobacteria</taxon>
        <taxon>Lysobacterales</taxon>
        <taxon>Rhodanobacteraceae</taxon>
        <taxon>Dokdonella</taxon>
    </lineage>
</organism>
<evidence type="ECO:0000313" key="2">
    <source>
        <dbReference type="Proteomes" id="UP001501523"/>
    </source>
</evidence>
<dbReference type="PROSITE" id="PS51257">
    <property type="entry name" value="PROKAR_LIPOPROTEIN"/>
    <property type="match status" value="1"/>
</dbReference>
<accession>A0ABP3TIW0</accession>
<comment type="caution">
    <text evidence="1">The sequence shown here is derived from an EMBL/GenBank/DDBJ whole genome shotgun (WGS) entry which is preliminary data.</text>
</comment>
<dbReference type="EMBL" id="BAAAEU010000002">
    <property type="protein sequence ID" value="GAA0707421.1"/>
    <property type="molecule type" value="Genomic_DNA"/>
</dbReference>
<reference evidence="2" key="1">
    <citation type="journal article" date="2019" name="Int. J. Syst. Evol. Microbiol.">
        <title>The Global Catalogue of Microorganisms (GCM) 10K type strain sequencing project: providing services to taxonomists for standard genome sequencing and annotation.</title>
        <authorList>
            <consortium name="The Broad Institute Genomics Platform"/>
            <consortium name="The Broad Institute Genome Sequencing Center for Infectious Disease"/>
            <person name="Wu L."/>
            <person name="Ma J."/>
        </authorList>
    </citation>
    <scope>NUCLEOTIDE SEQUENCE [LARGE SCALE GENOMIC DNA]</scope>
    <source>
        <strain evidence="2">JCM 15421</strain>
    </source>
</reference>
<sequence>MIRTRLFVTGVVGAALIGCAECVCSPSQATGKQVSHAQSAEASCGNPTYDELEKLASQWGKTPQGELAGLATIRRTTGEEQNSVLGEQCPQIGSWCSKDNVLIVTYKKPVKLWHVERSVKFLELSEWYAKEDSRLLYTKQQTVDFFALPDCKGLPVDSVDFGQPIPIPIRPNCVPVRCPAATYEPSIVVQYVGSVVIPASVEMAFGFVGPNMWGRGGELQWNVTNLNGRKIENLPPKRWPGN</sequence>
<gene>
    <name evidence="1" type="ORF">GCM10009105_06210</name>
</gene>
<evidence type="ECO:0000313" key="1">
    <source>
        <dbReference type="EMBL" id="GAA0707421.1"/>
    </source>
</evidence>
<name>A0ABP3TIW0_9GAMM</name>
<proteinExistence type="predicted"/>